<evidence type="ECO:0000313" key="4">
    <source>
        <dbReference type="Proteomes" id="UP000277580"/>
    </source>
</evidence>
<proteinExistence type="predicted"/>
<name>A0A3N4KWL8_9PEZI</name>
<sequence>METTKLLTTSGATPATPLDSHIRIDLASVTHIVSTTVDFPGYTEAERFMIPVVTPAWVTASLDKGRMVHVRPYNPDPRFFFSGVMATVAELPEGDKEAICGGVVAMGGQYTGHLTRFTTHVVALNMDNDKCRQALRKNLNVKIVLPHWFDDCLKLARRIPEDPYLLPDPEITRVPSSAPIPLPQGPDLTYSHDRRPPPLDGASEDPPTPRPSFSAFDGKSVFLAPDLDISLRLRGVLGEVIQGAGGAMVSAVEDASVLVCQFRAGTDYKYALRRGLEIGNLTWLYWIFAHSTWASPLRRLLHFPLPPGGVPGMQGMIITVSNYGGDARLYLENLVEACGARFTKSMKAENTHLVTAREHSEKCTAAREWNINMVNHLWLEECYAKGTVMSLANRRYAMWPPRTNLMEVVGMTGVDVGALEEEDRDGEAADAMSVDGDGDGAEEDAVVRGASGLAISERKEEAPPPPPRQQQQRQQRVSTPSRWSRDIEAPQSVSSSGRKAKEAAAARLHDSIMPDVMKYQQELKRKGGVMGTGRKRRTGSFGDMASMGADSGSEGEGWGGRSGGAKKVKVAAATAQGKRVKPKVFLLLTAYKGWVENPGKEESDKRGLAALGIQCVADPAVCTHLAAPHIVRTEKFCCALARAPIIVSTSWISACLSSSTIADTTPHLLHDPAGEQKLNMVLSESLSRARANAGKLLAGQTIYCAPNVHGGFETYRKIVEANGGVCVAFRMAKRVVSAEGKGKEVEEERWVLLSSDEEGDRKLWGAFARMVKGAGGTPVVVKTDWLLDAAMGQRVRWEGG</sequence>
<dbReference type="AlphaFoldDB" id="A0A3N4KWL8"/>
<dbReference type="Pfam" id="PF16770">
    <property type="entry name" value="RTT107_BRCT_5"/>
    <property type="match status" value="1"/>
</dbReference>
<dbReference type="PROSITE" id="PS50172">
    <property type="entry name" value="BRCT"/>
    <property type="match status" value="3"/>
</dbReference>
<dbReference type="CDD" id="cd17743">
    <property type="entry name" value="BRCT_BRC1_like_rpt5"/>
    <property type="match status" value="1"/>
</dbReference>
<dbReference type="CDD" id="cd18438">
    <property type="entry name" value="BRCT_BRC1_like_rpt4"/>
    <property type="match status" value="1"/>
</dbReference>
<dbReference type="CDD" id="cd18437">
    <property type="entry name" value="BRCT_BRC1_like_rpt3"/>
    <property type="match status" value="1"/>
</dbReference>
<dbReference type="InParanoid" id="A0A3N4KWL8"/>
<dbReference type="PANTHER" id="PTHR47667">
    <property type="entry name" value="REGULATOR OF TY1 TRANSPOSITION PROTEIN 107"/>
    <property type="match status" value="1"/>
</dbReference>
<dbReference type="GO" id="GO:0035361">
    <property type="term" value="C:Cul8-RING ubiquitin ligase complex"/>
    <property type="evidence" value="ECO:0007669"/>
    <property type="project" value="TreeGrafter"/>
</dbReference>
<dbReference type="Gene3D" id="3.40.50.10190">
    <property type="entry name" value="BRCT domain"/>
    <property type="match status" value="5"/>
</dbReference>
<feature type="region of interest" description="Disordered" evidence="1">
    <location>
        <begin position="421"/>
        <end position="443"/>
    </location>
</feature>
<dbReference type="GO" id="GO:1990683">
    <property type="term" value="P:DNA double-strand break attachment to nuclear envelope"/>
    <property type="evidence" value="ECO:0007669"/>
    <property type="project" value="TreeGrafter"/>
</dbReference>
<dbReference type="InterPro" id="IPR001357">
    <property type="entry name" value="BRCT_dom"/>
</dbReference>
<protein>
    <submittedName>
        <fullName evidence="3">BRCT domain-containing protein</fullName>
    </submittedName>
</protein>
<keyword evidence="4" id="KW-1185">Reference proteome</keyword>
<dbReference type="STRING" id="1392247.A0A3N4KWL8"/>
<dbReference type="Pfam" id="PF12738">
    <property type="entry name" value="PTCB-BRCT"/>
    <property type="match status" value="2"/>
</dbReference>
<dbReference type="Proteomes" id="UP000277580">
    <property type="component" value="Unassembled WGS sequence"/>
</dbReference>
<feature type="region of interest" description="Disordered" evidence="1">
    <location>
        <begin position="456"/>
        <end position="507"/>
    </location>
</feature>
<feature type="region of interest" description="Disordered" evidence="1">
    <location>
        <begin position="526"/>
        <end position="561"/>
    </location>
</feature>
<evidence type="ECO:0000256" key="1">
    <source>
        <dbReference type="SAM" id="MobiDB-lite"/>
    </source>
</evidence>
<feature type="domain" description="BRCT" evidence="2">
    <location>
        <begin position="313"/>
        <end position="396"/>
    </location>
</feature>
<dbReference type="EMBL" id="ML119115">
    <property type="protein sequence ID" value="RPB14927.1"/>
    <property type="molecule type" value="Genomic_DNA"/>
</dbReference>
<dbReference type="OrthoDB" id="342264at2759"/>
<dbReference type="SMART" id="SM00292">
    <property type="entry name" value="BRCT"/>
    <property type="match status" value="3"/>
</dbReference>
<accession>A0A3N4KWL8</accession>
<evidence type="ECO:0000313" key="3">
    <source>
        <dbReference type="EMBL" id="RPB14927.1"/>
    </source>
</evidence>
<gene>
    <name evidence="3" type="ORF">P167DRAFT_557523</name>
</gene>
<dbReference type="InterPro" id="IPR036420">
    <property type="entry name" value="BRCT_dom_sf"/>
</dbReference>
<feature type="domain" description="BRCT" evidence="2">
    <location>
        <begin position="76"/>
        <end position="166"/>
    </location>
</feature>
<feature type="region of interest" description="Disordered" evidence="1">
    <location>
        <begin position="175"/>
        <end position="213"/>
    </location>
</feature>
<dbReference type="PANTHER" id="PTHR47667:SF1">
    <property type="entry name" value="REGULATOR OF TY1 TRANSPOSITION PROTEIN 107"/>
    <property type="match status" value="1"/>
</dbReference>
<feature type="domain" description="BRCT" evidence="2">
    <location>
        <begin position="1"/>
        <end position="75"/>
    </location>
</feature>
<organism evidence="3 4">
    <name type="scientific">Morchella conica CCBAS932</name>
    <dbReference type="NCBI Taxonomy" id="1392247"/>
    <lineage>
        <taxon>Eukaryota</taxon>
        <taxon>Fungi</taxon>
        <taxon>Dikarya</taxon>
        <taxon>Ascomycota</taxon>
        <taxon>Pezizomycotina</taxon>
        <taxon>Pezizomycetes</taxon>
        <taxon>Pezizales</taxon>
        <taxon>Morchellaceae</taxon>
        <taxon>Morchella</taxon>
    </lineage>
</organism>
<reference evidence="3 4" key="1">
    <citation type="journal article" date="2018" name="Nat. Ecol. Evol.">
        <title>Pezizomycetes genomes reveal the molecular basis of ectomycorrhizal truffle lifestyle.</title>
        <authorList>
            <person name="Murat C."/>
            <person name="Payen T."/>
            <person name="Noel B."/>
            <person name="Kuo A."/>
            <person name="Morin E."/>
            <person name="Chen J."/>
            <person name="Kohler A."/>
            <person name="Krizsan K."/>
            <person name="Balestrini R."/>
            <person name="Da Silva C."/>
            <person name="Montanini B."/>
            <person name="Hainaut M."/>
            <person name="Levati E."/>
            <person name="Barry K.W."/>
            <person name="Belfiori B."/>
            <person name="Cichocki N."/>
            <person name="Clum A."/>
            <person name="Dockter R.B."/>
            <person name="Fauchery L."/>
            <person name="Guy J."/>
            <person name="Iotti M."/>
            <person name="Le Tacon F."/>
            <person name="Lindquist E.A."/>
            <person name="Lipzen A."/>
            <person name="Malagnac F."/>
            <person name="Mello A."/>
            <person name="Molinier V."/>
            <person name="Miyauchi S."/>
            <person name="Poulain J."/>
            <person name="Riccioni C."/>
            <person name="Rubini A."/>
            <person name="Sitrit Y."/>
            <person name="Splivallo R."/>
            <person name="Traeger S."/>
            <person name="Wang M."/>
            <person name="Zifcakova L."/>
            <person name="Wipf D."/>
            <person name="Zambonelli A."/>
            <person name="Paolocci F."/>
            <person name="Nowrousian M."/>
            <person name="Ottonello S."/>
            <person name="Baldrian P."/>
            <person name="Spatafora J.W."/>
            <person name="Henrissat B."/>
            <person name="Nagy L.G."/>
            <person name="Aury J.M."/>
            <person name="Wincker P."/>
            <person name="Grigoriev I.V."/>
            <person name="Bonfante P."/>
            <person name="Martin F.M."/>
        </authorList>
    </citation>
    <scope>NUCLEOTIDE SEQUENCE [LARGE SCALE GENOMIC DNA]</scope>
    <source>
        <strain evidence="3 4">CCBAS932</strain>
    </source>
</reference>
<dbReference type="FunFam" id="3.40.50.10190:FF:000048">
    <property type="entry name" value="DNA repair protein Rtt107"/>
    <property type="match status" value="1"/>
</dbReference>
<dbReference type="GO" id="GO:0005634">
    <property type="term" value="C:nucleus"/>
    <property type="evidence" value="ECO:0007669"/>
    <property type="project" value="TreeGrafter"/>
</dbReference>
<dbReference type="SUPFAM" id="SSF52113">
    <property type="entry name" value="BRCT domain"/>
    <property type="match status" value="4"/>
</dbReference>
<dbReference type="GO" id="GO:0006302">
    <property type="term" value="P:double-strand break repair"/>
    <property type="evidence" value="ECO:0007669"/>
    <property type="project" value="TreeGrafter"/>
</dbReference>
<dbReference type="CDD" id="cd18436">
    <property type="entry name" value="BRCT_BRC1_like_rpt2"/>
    <property type="match status" value="1"/>
</dbReference>
<dbReference type="InterPro" id="IPR053036">
    <property type="entry name" value="CellCycle_DNARepair_Reg"/>
</dbReference>
<evidence type="ECO:0000259" key="2">
    <source>
        <dbReference type="PROSITE" id="PS50172"/>
    </source>
</evidence>